<evidence type="ECO:0000256" key="5">
    <source>
        <dbReference type="ARBA" id="ARBA00017322"/>
    </source>
</evidence>
<keyword evidence="6" id="KW-0004">4Fe-4S</keyword>
<comment type="subcellular location">
    <subcellularLocation>
        <location evidence="3">Cytoplasm</location>
    </subcellularLocation>
</comment>
<dbReference type="Gene3D" id="1.20.5.1930">
    <property type="match status" value="1"/>
</dbReference>
<dbReference type="Pfam" id="PF02518">
    <property type="entry name" value="HATPase_c"/>
    <property type="match status" value="1"/>
</dbReference>
<evidence type="ECO:0000256" key="14">
    <source>
        <dbReference type="ARBA" id="ARBA00024827"/>
    </source>
</evidence>
<evidence type="ECO:0000313" key="18">
    <source>
        <dbReference type="Proteomes" id="UP000503096"/>
    </source>
</evidence>
<dbReference type="PROSITE" id="PS50109">
    <property type="entry name" value="HIS_KIN"/>
    <property type="match status" value="1"/>
</dbReference>
<reference evidence="17 18" key="1">
    <citation type="submission" date="2020-04" db="EMBL/GenBank/DDBJ databases">
        <title>Usitatibacter rugosus gen. nov., sp. nov. and Usitatibacter palustris sp. nov., novel members of Usitatibacteraceae fam. nov. within the order Nitrosomonadales isolated from soil.</title>
        <authorList>
            <person name="Huber K.J."/>
            <person name="Neumann-Schaal M."/>
            <person name="Geppert A."/>
            <person name="Luckner M."/>
            <person name="Wanner G."/>
            <person name="Overmann J."/>
        </authorList>
    </citation>
    <scope>NUCLEOTIDE SEQUENCE [LARGE SCALE GENOMIC DNA]</scope>
    <source>
        <strain evidence="17 18">Swamp67</strain>
    </source>
</reference>
<dbReference type="GO" id="GO:0016020">
    <property type="term" value="C:membrane"/>
    <property type="evidence" value="ECO:0007669"/>
    <property type="project" value="InterPro"/>
</dbReference>
<dbReference type="PRINTS" id="PR00344">
    <property type="entry name" value="BCTRLSENSOR"/>
</dbReference>
<evidence type="ECO:0000256" key="3">
    <source>
        <dbReference type="ARBA" id="ARBA00004496"/>
    </source>
</evidence>
<keyword evidence="11" id="KW-0408">Iron</keyword>
<evidence type="ECO:0000256" key="1">
    <source>
        <dbReference type="ARBA" id="ARBA00000085"/>
    </source>
</evidence>
<dbReference type="InterPro" id="IPR035965">
    <property type="entry name" value="PAS-like_dom_sf"/>
</dbReference>
<dbReference type="Gene3D" id="3.30.565.10">
    <property type="entry name" value="Histidine kinase-like ATPase, C-terminal domain"/>
    <property type="match status" value="1"/>
</dbReference>
<dbReference type="GO" id="GO:0051539">
    <property type="term" value="F:4 iron, 4 sulfur cluster binding"/>
    <property type="evidence" value="ECO:0007669"/>
    <property type="project" value="UniProtKB-KW"/>
</dbReference>
<evidence type="ECO:0000256" key="4">
    <source>
        <dbReference type="ARBA" id="ARBA00012438"/>
    </source>
</evidence>
<dbReference type="CDD" id="cd16917">
    <property type="entry name" value="HATPase_UhpB-NarQ-NarX-like"/>
    <property type="match status" value="1"/>
</dbReference>
<evidence type="ECO:0000313" key="17">
    <source>
        <dbReference type="EMBL" id="QJR15482.1"/>
    </source>
</evidence>
<organism evidence="17 18">
    <name type="scientific">Usitatibacter palustris</name>
    <dbReference type="NCBI Taxonomy" id="2732487"/>
    <lineage>
        <taxon>Bacteria</taxon>
        <taxon>Pseudomonadati</taxon>
        <taxon>Pseudomonadota</taxon>
        <taxon>Betaproteobacteria</taxon>
        <taxon>Nitrosomonadales</taxon>
        <taxon>Usitatibacteraceae</taxon>
        <taxon>Usitatibacter</taxon>
    </lineage>
</organism>
<dbReference type="SMART" id="SM00387">
    <property type="entry name" value="HATPase_c"/>
    <property type="match status" value="1"/>
</dbReference>
<keyword evidence="10" id="KW-0418">Kinase</keyword>
<dbReference type="InParanoid" id="A0A6M4H7Y4"/>
<evidence type="ECO:0000256" key="12">
    <source>
        <dbReference type="ARBA" id="ARBA00023012"/>
    </source>
</evidence>
<dbReference type="InterPro" id="IPR000014">
    <property type="entry name" value="PAS"/>
</dbReference>
<dbReference type="InterPro" id="IPR036890">
    <property type="entry name" value="HATPase_C_sf"/>
</dbReference>
<dbReference type="KEGG" id="upl:DSM104440_02303"/>
<dbReference type="InterPro" id="IPR050482">
    <property type="entry name" value="Sensor_HK_TwoCompSys"/>
</dbReference>
<dbReference type="Pfam" id="PF07730">
    <property type="entry name" value="HisKA_3"/>
    <property type="match status" value="1"/>
</dbReference>
<evidence type="ECO:0000256" key="6">
    <source>
        <dbReference type="ARBA" id="ARBA00022485"/>
    </source>
</evidence>
<evidence type="ECO:0000256" key="10">
    <source>
        <dbReference type="ARBA" id="ARBA00022777"/>
    </source>
</evidence>
<accession>A0A6M4H7Y4</accession>
<evidence type="ECO:0000256" key="13">
    <source>
        <dbReference type="ARBA" id="ARBA00023014"/>
    </source>
</evidence>
<dbReference type="CDD" id="cd00130">
    <property type="entry name" value="PAS"/>
    <property type="match status" value="1"/>
</dbReference>
<dbReference type="InterPro" id="IPR004358">
    <property type="entry name" value="Sig_transdc_His_kin-like_C"/>
</dbReference>
<feature type="domain" description="Histidine kinase" evidence="16">
    <location>
        <begin position="300"/>
        <end position="391"/>
    </location>
</feature>
<evidence type="ECO:0000256" key="15">
    <source>
        <dbReference type="ARBA" id="ARBA00030800"/>
    </source>
</evidence>
<keyword evidence="7" id="KW-0963">Cytoplasm</keyword>
<dbReference type="InterPro" id="IPR003594">
    <property type="entry name" value="HATPase_dom"/>
</dbReference>
<dbReference type="AlphaFoldDB" id="A0A6M4H7Y4"/>
<gene>
    <name evidence="17" type="ORF">DSM104440_02303</name>
</gene>
<dbReference type="EC" id="2.7.13.3" evidence="4"/>
<comment type="cofactor">
    <cofactor evidence="2">
        <name>[4Fe-4S] cluster</name>
        <dbReference type="ChEBI" id="CHEBI:49883"/>
    </cofactor>
</comment>
<dbReference type="PANTHER" id="PTHR24421:SF58">
    <property type="entry name" value="SIGNAL TRANSDUCTION HISTIDINE-PROTEIN KINASE_PHOSPHATASE UHPB"/>
    <property type="match status" value="1"/>
</dbReference>
<proteinExistence type="predicted"/>
<sequence length="392" mass="41920">MGDSPLWGWVLPPVGAGQAVAAVLRHAVRMQKANGMPAASEAMVRGILDSLDSRIAVLDGQGRIVAVNPAWERFDDVRIAKGFAPAHVGDNYLELLDDLARAGQPGFPEAASAARRMIAREAPFAAVDYRIDAPGGVRWFVARITPMEGMGGAVVVAHEDVTARVLAREAVDDANRRLKALSGKVLSIQEEERRALSRELHDDVGQSLAALGIALHRTALGKPGGLGQEQCARLVEEVFAKIRTMSQELRPPQLEQLGLSDALRWLAKRHSEATGVRIACDFAHAGTERVSPDAEITCYRIAQEAISNATRHARPRSIALALRRTKGLLELVVSDDGAGFDMSAVRARGLQGASLGLTGMEERAELVGGRVEFKSAAGEGTTVTARFPLEAA</sequence>
<protein>
    <recommendedName>
        <fullName evidence="5">Oxygen sensor histidine kinase NreB</fullName>
        <ecNumber evidence="4">2.7.13.3</ecNumber>
    </recommendedName>
    <alternativeName>
        <fullName evidence="15">Nitrogen regulation protein B</fullName>
    </alternativeName>
</protein>
<evidence type="ECO:0000256" key="8">
    <source>
        <dbReference type="ARBA" id="ARBA00022679"/>
    </source>
</evidence>
<evidence type="ECO:0000256" key="9">
    <source>
        <dbReference type="ARBA" id="ARBA00022723"/>
    </source>
</evidence>
<keyword evidence="12" id="KW-0902">Two-component regulatory system</keyword>
<dbReference type="GO" id="GO:0000155">
    <property type="term" value="F:phosphorelay sensor kinase activity"/>
    <property type="evidence" value="ECO:0007669"/>
    <property type="project" value="InterPro"/>
</dbReference>
<dbReference type="InterPro" id="IPR011712">
    <property type="entry name" value="Sig_transdc_His_kin_sub3_dim/P"/>
</dbReference>
<keyword evidence="9" id="KW-0479">Metal-binding</keyword>
<dbReference type="PANTHER" id="PTHR24421">
    <property type="entry name" value="NITRATE/NITRITE SENSOR PROTEIN NARX-RELATED"/>
    <property type="match status" value="1"/>
</dbReference>
<dbReference type="GO" id="GO:0046872">
    <property type="term" value="F:metal ion binding"/>
    <property type="evidence" value="ECO:0007669"/>
    <property type="project" value="UniProtKB-KW"/>
</dbReference>
<dbReference type="Proteomes" id="UP000503096">
    <property type="component" value="Chromosome"/>
</dbReference>
<dbReference type="GO" id="GO:0005737">
    <property type="term" value="C:cytoplasm"/>
    <property type="evidence" value="ECO:0007669"/>
    <property type="project" value="UniProtKB-SubCell"/>
</dbReference>
<keyword evidence="8" id="KW-0808">Transferase</keyword>
<dbReference type="InterPro" id="IPR005467">
    <property type="entry name" value="His_kinase_dom"/>
</dbReference>
<name>A0A6M4H7Y4_9PROT</name>
<comment type="function">
    <text evidence="14">Member of the two-component regulatory system NreB/NreC involved in the control of dissimilatory nitrate/nitrite reduction in response to oxygen. NreB functions as a direct oxygen sensor histidine kinase which is autophosphorylated, in the absence of oxygen, probably at the conserved histidine residue, and transfers its phosphate group probably to a conserved aspartate residue of NreC. NreB/NreC activates the expression of the nitrate (narGHJI) and nitrite (nir) reductase operons, as well as the putative nitrate transporter gene narT.</text>
</comment>
<keyword evidence="13" id="KW-0411">Iron-sulfur</keyword>
<keyword evidence="18" id="KW-1185">Reference proteome</keyword>
<dbReference type="Gene3D" id="3.30.450.20">
    <property type="entry name" value="PAS domain"/>
    <property type="match status" value="1"/>
</dbReference>
<dbReference type="EMBL" id="CP053073">
    <property type="protein sequence ID" value="QJR15482.1"/>
    <property type="molecule type" value="Genomic_DNA"/>
</dbReference>
<evidence type="ECO:0000256" key="2">
    <source>
        <dbReference type="ARBA" id="ARBA00001966"/>
    </source>
</evidence>
<evidence type="ECO:0000259" key="16">
    <source>
        <dbReference type="PROSITE" id="PS50109"/>
    </source>
</evidence>
<dbReference type="SUPFAM" id="SSF55874">
    <property type="entry name" value="ATPase domain of HSP90 chaperone/DNA topoisomerase II/histidine kinase"/>
    <property type="match status" value="1"/>
</dbReference>
<dbReference type="GO" id="GO:0046983">
    <property type="term" value="F:protein dimerization activity"/>
    <property type="evidence" value="ECO:0007669"/>
    <property type="project" value="InterPro"/>
</dbReference>
<dbReference type="SUPFAM" id="SSF55785">
    <property type="entry name" value="PYP-like sensor domain (PAS domain)"/>
    <property type="match status" value="1"/>
</dbReference>
<evidence type="ECO:0000256" key="7">
    <source>
        <dbReference type="ARBA" id="ARBA00022490"/>
    </source>
</evidence>
<comment type="catalytic activity">
    <reaction evidence="1">
        <text>ATP + protein L-histidine = ADP + protein N-phospho-L-histidine.</text>
        <dbReference type="EC" id="2.7.13.3"/>
    </reaction>
</comment>
<evidence type="ECO:0000256" key="11">
    <source>
        <dbReference type="ARBA" id="ARBA00023004"/>
    </source>
</evidence>
<dbReference type="Pfam" id="PF08448">
    <property type="entry name" value="PAS_4"/>
    <property type="match status" value="1"/>
</dbReference>
<dbReference type="InterPro" id="IPR013656">
    <property type="entry name" value="PAS_4"/>
</dbReference>